<evidence type="ECO:0000313" key="1">
    <source>
        <dbReference type="EMBL" id="GFD58425.1"/>
    </source>
</evidence>
<organism evidence="1">
    <name type="scientific">Tanacetum cinerariifolium</name>
    <name type="common">Dalmatian daisy</name>
    <name type="synonym">Chrysanthemum cinerariifolium</name>
    <dbReference type="NCBI Taxonomy" id="118510"/>
    <lineage>
        <taxon>Eukaryota</taxon>
        <taxon>Viridiplantae</taxon>
        <taxon>Streptophyta</taxon>
        <taxon>Embryophyta</taxon>
        <taxon>Tracheophyta</taxon>
        <taxon>Spermatophyta</taxon>
        <taxon>Magnoliopsida</taxon>
        <taxon>eudicotyledons</taxon>
        <taxon>Gunneridae</taxon>
        <taxon>Pentapetalae</taxon>
        <taxon>asterids</taxon>
        <taxon>campanulids</taxon>
        <taxon>Asterales</taxon>
        <taxon>Asteraceae</taxon>
        <taxon>Asteroideae</taxon>
        <taxon>Anthemideae</taxon>
        <taxon>Anthemidinae</taxon>
        <taxon>Tanacetum</taxon>
    </lineage>
</organism>
<dbReference type="EMBL" id="BKCJ011852898">
    <property type="protein sequence ID" value="GFD58425.1"/>
    <property type="molecule type" value="Genomic_DNA"/>
</dbReference>
<proteinExistence type="predicted"/>
<protein>
    <submittedName>
        <fullName evidence="1">Uncharacterized protein</fullName>
    </submittedName>
</protein>
<sequence length="18" mass="2037">MGGVLPIWDDIIAWLKPI</sequence>
<comment type="caution">
    <text evidence="1">The sequence shown here is derived from an EMBL/GenBank/DDBJ whole genome shotgun (WGS) entry which is preliminary data.</text>
</comment>
<reference evidence="1" key="1">
    <citation type="journal article" date="2019" name="Sci. Rep.">
        <title>Draft genome of Tanacetum cinerariifolium, the natural source of mosquito coil.</title>
        <authorList>
            <person name="Yamashiro T."/>
            <person name="Shiraishi A."/>
            <person name="Satake H."/>
            <person name="Nakayama K."/>
        </authorList>
    </citation>
    <scope>NUCLEOTIDE SEQUENCE</scope>
</reference>
<gene>
    <name evidence="1" type="ORF">Tci_930394</name>
</gene>
<name>A0A699XEU4_TANCI</name>
<accession>A0A699XEU4</accession>
<dbReference type="AlphaFoldDB" id="A0A699XEU4"/>
<feature type="non-terminal residue" evidence="1">
    <location>
        <position position="18"/>
    </location>
</feature>